<evidence type="ECO:0000313" key="3">
    <source>
        <dbReference type="EMBL" id="MBK4347972.1"/>
    </source>
</evidence>
<dbReference type="RefSeq" id="WP_200555189.1">
    <property type="nucleotide sequence ID" value="NZ_JAEPES010000001.1"/>
</dbReference>
<sequence>MRPLIRLWLIAMIRGVRRAPRPEGHSAAHAPGANPDRVLLLGNGPALGFGVLTWDLSLAGHLGRRLATLTGRGADVEVVARLRMSAAAALDAARGIRFSCHDSLVITIGMNEAMSLSSLGRWRKDLIALLDYVESESTSEFHTFVVANAPARAGGGVPRVFAALISRHIGRLNDIAADVLSTRSRATFVAAAPELAVNLNLYSSASYDRWAAAIAPSMTSALWHASGVARPPAPIDERARQTALDALDILDTPADERFDKFTALARNLFGVSGAAITFLDSERLWMKSAAGIVRTEFPRQASFCDTTIRQSNVFVVEDARLDARFNTHPSVAEPDGFRFYAGYPLLSPEGEHVGAFCISDRRVRRLSAREAGLLRDLALRVQEQLWARMR</sequence>
<dbReference type="Pfam" id="PF01590">
    <property type="entry name" value="GAF"/>
    <property type="match status" value="1"/>
</dbReference>
<dbReference type="Proteomes" id="UP000636458">
    <property type="component" value="Unassembled WGS sequence"/>
</dbReference>
<organism evidence="3 4">
    <name type="scientific">Lacisediminihabitans changchengi</name>
    <dbReference type="NCBI Taxonomy" id="2787634"/>
    <lineage>
        <taxon>Bacteria</taxon>
        <taxon>Bacillati</taxon>
        <taxon>Actinomycetota</taxon>
        <taxon>Actinomycetes</taxon>
        <taxon>Micrococcales</taxon>
        <taxon>Microbacteriaceae</taxon>
        <taxon>Lacisediminihabitans</taxon>
    </lineage>
</organism>
<evidence type="ECO:0000313" key="4">
    <source>
        <dbReference type="Proteomes" id="UP000636458"/>
    </source>
</evidence>
<gene>
    <name evidence="2" type="ORF">IV501_04605</name>
    <name evidence="3" type="ORF">IV501_10020</name>
</gene>
<keyword evidence="4" id="KW-1185">Reference proteome</keyword>
<comment type="caution">
    <text evidence="3">The sequence shown here is derived from an EMBL/GenBank/DDBJ whole genome shotgun (WGS) entry which is preliminary data.</text>
</comment>
<dbReference type="PANTHER" id="PTHR43102:SF2">
    <property type="entry name" value="GAF DOMAIN-CONTAINING PROTEIN"/>
    <property type="match status" value="1"/>
</dbReference>
<dbReference type="SUPFAM" id="SSF55781">
    <property type="entry name" value="GAF domain-like"/>
    <property type="match status" value="1"/>
</dbReference>
<dbReference type="SMART" id="SM00065">
    <property type="entry name" value="GAF"/>
    <property type="match status" value="1"/>
</dbReference>
<evidence type="ECO:0000259" key="1">
    <source>
        <dbReference type="SMART" id="SM00065"/>
    </source>
</evidence>
<name>A0A934VYE9_9MICO</name>
<dbReference type="AlphaFoldDB" id="A0A934VYE9"/>
<accession>A0A934VYE9</accession>
<dbReference type="Gene3D" id="3.30.450.40">
    <property type="match status" value="1"/>
</dbReference>
<proteinExistence type="predicted"/>
<dbReference type="PANTHER" id="PTHR43102">
    <property type="entry name" value="SLR1143 PROTEIN"/>
    <property type="match status" value="1"/>
</dbReference>
<evidence type="ECO:0000313" key="2">
    <source>
        <dbReference type="EMBL" id="MBK4346905.1"/>
    </source>
</evidence>
<dbReference type="InterPro" id="IPR029016">
    <property type="entry name" value="GAF-like_dom_sf"/>
</dbReference>
<dbReference type="EMBL" id="JAEPES010000003">
    <property type="protein sequence ID" value="MBK4347972.1"/>
    <property type="molecule type" value="Genomic_DNA"/>
</dbReference>
<feature type="domain" description="GAF" evidence="1">
    <location>
        <begin position="253"/>
        <end position="390"/>
    </location>
</feature>
<dbReference type="EMBL" id="JAEPES010000001">
    <property type="protein sequence ID" value="MBK4346905.1"/>
    <property type="molecule type" value="Genomic_DNA"/>
</dbReference>
<protein>
    <submittedName>
        <fullName evidence="3">GAF domain-containing protein</fullName>
    </submittedName>
</protein>
<reference evidence="3" key="1">
    <citation type="submission" date="2021-01" db="EMBL/GenBank/DDBJ databases">
        <title>Lacisediminihabitans sp. nov. strain G11-30, isolated from Antarctic Soil.</title>
        <authorList>
            <person name="Li J."/>
        </authorList>
    </citation>
    <scope>NUCLEOTIDE SEQUENCE</scope>
    <source>
        <strain evidence="3">G11-30</strain>
    </source>
</reference>
<dbReference type="SUPFAM" id="SSF52266">
    <property type="entry name" value="SGNH hydrolase"/>
    <property type="match status" value="1"/>
</dbReference>
<dbReference type="InterPro" id="IPR003018">
    <property type="entry name" value="GAF"/>
</dbReference>